<sequence>MRIQKINQLLLVLLPYKIHQNQKPRGPLKKCKIAGISVVMITGDIKETTQSIAIQIGILQNQSQQQTHSFTGLEFHQWEKRQQKTKWISLLNNLSFAQQRICQNINQVIESNYCNDLSQGRKKIQ</sequence>
<evidence type="ECO:0000313" key="2">
    <source>
        <dbReference type="Proteomes" id="UP000000600"/>
    </source>
</evidence>
<dbReference type="Proteomes" id="UP000000600">
    <property type="component" value="Unassembled WGS sequence"/>
</dbReference>
<evidence type="ECO:0000313" key="1">
    <source>
        <dbReference type="EMBL" id="CAK87516.1"/>
    </source>
</evidence>
<organism evidence="1 2">
    <name type="scientific">Paramecium tetraurelia</name>
    <dbReference type="NCBI Taxonomy" id="5888"/>
    <lineage>
        <taxon>Eukaryota</taxon>
        <taxon>Sar</taxon>
        <taxon>Alveolata</taxon>
        <taxon>Ciliophora</taxon>
        <taxon>Intramacronucleata</taxon>
        <taxon>Oligohymenophorea</taxon>
        <taxon>Peniculida</taxon>
        <taxon>Parameciidae</taxon>
        <taxon>Paramecium</taxon>
    </lineage>
</organism>
<dbReference type="AlphaFoldDB" id="A0DWU9"/>
<dbReference type="KEGG" id="ptm:GSPATT00021159001"/>
<protein>
    <submittedName>
        <fullName evidence="1">Uncharacterized protein</fullName>
    </submittedName>
</protein>
<proteinExistence type="predicted"/>
<dbReference type="SUPFAM" id="SSF56784">
    <property type="entry name" value="HAD-like"/>
    <property type="match status" value="1"/>
</dbReference>
<dbReference type="EMBL" id="CT868618">
    <property type="protein sequence ID" value="CAK87516.1"/>
    <property type="molecule type" value="Genomic_DNA"/>
</dbReference>
<accession>A0DWU9</accession>
<gene>
    <name evidence="1" type="ORF">GSPATT00021159001</name>
</gene>
<dbReference type="Gene3D" id="3.40.50.1000">
    <property type="entry name" value="HAD superfamily/HAD-like"/>
    <property type="match status" value="1"/>
</dbReference>
<dbReference type="InterPro" id="IPR023214">
    <property type="entry name" value="HAD_sf"/>
</dbReference>
<dbReference type="GeneID" id="5040698"/>
<dbReference type="RefSeq" id="XP_001454913.1">
    <property type="nucleotide sequence ID" value="XM_001454876.1"/>
</dbReference>
<name>A0DWU9_PARTE</name>
<reference evidence="1 2" key="1">
    <citation type="journal article" date="2006" name="Nature">
        <title>Global trends of whole-genome duplications revealed by the ciliate Paramecium tetraurelia.</title>
        <authorList>
            <consortium name="Genoscope"/>
            <person name="Aury J.-M."/>
            <person name="Jaillon O."/>
            <person name="Duret L."/>
            <person name="Noel B."/>
            <person name="Jubin C."/>
            <person name="Porcel B.M."/>
            <person name="Segurens B."/>
            <person name="Daubin V."/>
            <person name="Anthouard V."/>
            <person name="Aiach N."/>
            <person name="Arnaiz O."/>
            <person name="Billaut A."/>
            <person name="Beisson J."/>
            <person name="Blanc I."/>
            <person name="Bouhouche K."/>
            <person name="Camara F."/>
            <person name="Duharcourt S."/>
            <person name="Guigo R."/>
            <person name="Gogendeau D."/>
            <person name="Katinka M."/>
            <person name="Keller A.-M."/>
            <person name="Kissmehl R."/>
            <person name="Klotz C."/>
            <person name="Koll F."/>
            <person name="Le Moue A."/>
            <person name="Lepere C."/>
            <person name="Malinsky S."/>
            <person name="Nowacki M."/>
            <person name="Nowak J.K."/>
            <person name="Plattner H."/>
            <person name="Poulain J."/>
            <person name="Ruiz F."/>
            <person name="Serrano V."/>
            <person name="Zagulski M."/>
            <person name="Dessen P."/>
            <person name="Betermier M."/>
            <person name="Weissenbach J."/>
            <person name="Scarpelli C."/>
            <person name="Schachter V."/>
            <person name="Sperling L."/>
            <person name="Meyer E."/>
            <person name="Cohen J."/>
            <person name="Wincker P."/>
        </authorList>
    </citation>
    <scope>NUCLEOTIDE SEQUENCE [LARGE SCALE GENOMIC DNA]</scope>
    <source>
        <strain evidence="1 2">Stock d4-2</strain>
    </source>
</reference>
<dbReference type="InParanoid" id="A0DWU9"/>
<dbReference type="InterPro" id="IPR036412">
    <property type="entry name" value="HAD-like_sf"/>
</dbReference>
<dbReference type="HOGENOM" id="CLU_1997011_0_0_1"/>
<keyword evidence="2" id="KW-1185">Reference proteome</keyword>